<comment type="caution">
    <text evidence="2">The sequence shown here is derived from an EMBL/GenBank/DDBJ whole genome shotgun (WGS) entry which is preliminary data.</text>
</comment>
<accession>A0ABW5YI28</accession>
<feature type="transmembrane region" description="Helical" evidence="1">
    <location>
        <begin position="21"/>
        <end position="47"/>
    </location>
</feature>
<feature type="transmembrane region" description="Helical" evidence="1">
    <location>
        <begin position="179"/>
        <end position="198"/>
    </location>
</feature>
<proteinExistence type="predicted"/>
<keyword evidence="1" id="KW-1133">Transmembrane helix</keyword>
<keyword evidence="3" id="KW-1185">Reference proteome</keyword>
<evidence type="ECO:0000313" key="2">
    <source>
        <dbReference type="EMBL" id="MFD2890658.1"/>
    </source>
</evidence>
<feature type="transmembrane region" description="Helical" evidence="1">
    <location>
        <begin position="99"/>
        <end position="118"/>
    </location>
</feature>
<dbReference type="RefSeq" id="WP_379810128.1">
    <property type="nucleotide sequence ID" value="NZ_JBHUPC010000006.1"/>
</dbReference>
<gene>
    <name evidence="2" type="ORF">ACFS5J_01335</name>
</gene>
<keyword evidence="1" id="KW-0812">Transmembrane</keyword>
<evidence type="ECO:0000313" key="3">
    <source>
        <dbReference type="Proteomes" id="UP001597534"/>
    </source>
</evidence>
<keyword evidence="1" id="KW-0472">Membrane</keyword>
<name>A0ABW5YI28_9FLAO</name>
<feature type="transmembrane region" description="Helical" evidence="1">
    <location>
        <begin position="67"/>
        <end position="92"/>
    </location>
</feature>
<feature type="transmembrane region" description="Helical" evidence="1">
    <location>
        <begin position="147"/>
        <end position="172"/>
    </location>
</feature>
<sequence>MQKSKKSRAQLLHQYYKYTGFYAFIWANTKKALLPLGIIIGILLYINYKVMSINDMLLYVTQNYSDFSIFSLFFVSESILGLLPPDIFIAWTKGTESPLLYLSLLAVLSFLGGVISYYKGRTLLLVPKINDYLEGKMTKHIRNMQKWGGFLIAVGALLPLPFAIACLAAGMIKFPQRQFYIFASLRVFRFVIYGYAIYSALS</sequence>
<organism evidence="2 3">
    <name type="scientific">Flavobacterium chuncheonense</name>
    <dbReference type="NCBI Taxonomy" id="2026653"/>
    <lineage>
        <taxon>Bacteria</taxon>
        <taxon>Pseudomonadati</taxon>
        <taxon>Bacteroidota</taxon>
        <taxon>Flavobacteriia</taxon>
        <taxon>Flavobacteriales</taxon>
        <taxon>Flavobacteriaceae</taxon>
        <taxon>Flavobacterium</taxon>
    </lineage>
</organism>
<protein>
    <submittedName>
        <fullName evidence="2">YqaA family protein</fullName>
    </submittedName>
</protein>
<reference evidence="3" key="1">
    <citation type="journal article" date="2019" name="Int. J. Syst. Evol. Microbiol.">
        <title>The Global Catalogue of Microorganisms (GCM) 10K type strain sequencing project: providing services to taxonomists for standard genome sequencing and annotation.</title>
        <authorList>
            <consortium name="The Broad Institute Genomics Platform"/>
            <consortium name="The Broad Institute Genome Sequencing Center for Infectious Disease"/>
            <person name="Wu L."/>
            <person name="Ma J."/>
        </authorList>
    </citation>
    <scope>NUCLEOTIDE SEQUENCE [LARGE SCALE GENOMIC DNA]</scope>
    <source>
        <strain evidence="3">KCTC 22671</strain>
    </source>
</reference>
<evidence type="ECO:0000256" key="1">
    <source>
        <dbReference type="SAM" id="Phobius"/>
    </source>
</evidence>
<dbReference type="EMBL" id="JBHUPC010000006">
    <property type="protein sequence ID" value="MFD2890658.1"/>
    <property type="molecule type" value="Genomic_DNA"/>
</dbReference>
<dbReference type="Proteomes" id="UP001597534">
    <property type="component" value="Unassembled WGS sequence"/>
</dbReference>